<evidence type="ECO:0000313" key="4">
    <source>
        <dbReference type="Proteomes" id="UP000324285"/>
    </source>
</evidence>
<dbReference type="Pfam" id="PF21028">
    <property type="entry name" value="DUF1285_C"/>
    <property type="match status" value="1"/>
</dbReference>
<dbReference type="EMBL" id="CP038437">
    <property type="protein sequence ID" value="QEM81386.1"/>
    <property type="molecule type" value="Genomic_DNA"/>
</dbReference>
<evidence type="ECO:0000259" key="1">
    <source>
        <dbReference type="Pfam" id="PF06938"/>
    </source>
</evidence>
<dbReference type="RefSeq" id="WP_149284397.1">
    <property type="nucleotide sequence ID" value="NZ_CP038437.2"/>
</dbReference>
<evidence type="ECO:0000259" key="2">
    <source>
        <dbReference type="Pfam" id="PF21028"/>
    </source>
</evidence>
<feature type="domain" description="DUF1285" evidence="2">
    <location>
        <begin position="123"/>
        <end position="191"/>
    </location>
</feature>
<evidence type="ECO:0000313" key="3">
    <source>
        <dbReference type="EMBL" id="QEM81386.1"/>
    </source>
</evidence>
<dbReference type="OrthoDB" id="3078366at2"/>
<feature type="domain" description="DUF1285" evidence="1">
    <location>
        <begin position="17"/>
        <end position="83"/>
    </location>
</feature>
<gene>
    <name evidence="3" type="ORF">E4T21_07420</name>
</gene>
<dbReference type="AlphaFoldDB" id="A0A5C1NDM4"/>
<reference evidence="3" key="1">
    <citation type="submission" date="2021-02" db="EMBL/GenBank/DDBJ databases">
        <title>Strain Y2R2, a novel species of the genus Halomonas.</title>
        <authorList>
            <person name="Huang H."/>
        </authorList>
    </citation>
    <scope>NUCLEOTIDE SEQUENCE</scope>
    <source>
        <strain evidence="3">Y2R2</strain>
    </source>
</reference>
<name>A0A5C1NDM4_9GAMM</name>
<dbReference type="InterPro" id="IPR023361">
    <property type="entry name" value="DUF1285_beta_roll_sf"/>
</dbReference>
<organism evidence="3 4">
    <name type="scientific">Halomonas binhaiensis</name>
    <dbReference type="NCBI Taxonomy" id="2562282"/>
    <lineage>
        <taxon>Bacteria</taxon>
        <taxon>Pseudomonadati</taxon>
        <taxon>Pseudomonadota</taxon>
        <taxon>Gammaproteobacteria</taxon>
        <taxon>Oceanospirillales</taxon>
        <taxon>Halomonadaceae</taxon>
        <taxon>Halomonas</taxon>
    </lineage>
</organism>
<dbReference type="Proteomes" id="UP000324285">
    <property type="component" value="Chromosome"/>
</dbReference>
<dbReference type="Gene3D" id="3.10.540.10">
    <property type="entry name" value="duf1285 like domain"/>
    <property type="match status" value="1"/>
</dbReference>
<dbReference type="PIRSF" id="PIRSF029557">
    <property type="entry name" value="UCP029557"/>
    <property type="match status" value="1"/>
</dbReference>
<proteinExistence type="predicted"/>
<dbReference type="KEGG" id="hbh:E4T21_07420"/>
<accession>A0A5C1NDM4</accession>
<keyword evidence="4" id="KW-1185">Reference proteome</keyword>
<dbReference type="InterPro" id="IPR010707">
    <property type="entry name" value="DUF1285"/>
</dbReference>
<dbReference type="Pfam" id="PF06938">
    <property type="entry name" value="DUF1285_N"/>
    <property type="match status" value="1"/>
</dbReference>
<dbReference type="Gene3D" id="2.30.270.10">
    <property type="entry name" value="duf1285 protein"/>
    <property type="match status" value="1"/>
</dbReference>
<sequence>MHLDRILSGVSPLADRPPVEHWNPRLSGDMDLVIQHDGRWVHEGTPMVRHELVQLFARILRREDDGDYYLVTPVEKWRIQVEDCAFIVVSAEFKRDAGEPGLDEPGLDEKNGAAQQRPAGTWWLTTNVGECIALGREHRLSLSRTPSGDSVPEVNLRLGLAARLGRNVFYQLVEQGQQQGDGFGIQSAGIWQPLGCLDEMASGEGNGSEGDA</sequence>
<protein>
    <submittedName>
        <fullName evidence="3">DUF1285 domain-containing protein</fullName>
    </submittedName>
</protein>
<dbReference type="InterPro" id="IPR048342">
    <property type="entry name" value="DUF1285_C"/>
</dbReference>
<dbReference type="InterPro" id="IPR048341">
    <property type="entry name" value="DUF1285_N"/>
</dbReference>